<protein>
    <submittedName>
        <fullName evidence="2">Uncharacterized protein</fullName>
    </submittedName>
</protein>
<organism evidence="2 3">
    <name type="scientific">Phaeodactylibacter luteus</name>
    <dbReference type="NCBI Taxonomy" id="1564516"/>
    <lineage>
        <taxon>Bacteria</taxon>
        <taxon>Pseudomonadati</taxon>
        <taxon>Bacteroidota</taxon>
        <taxon>Saprospiria</taxon>
        <taxon>Saprospirales</taxon>
        <taxon>Haliscomenobacteraceae</taxon>
        <taxon>Phaeodactylibacter</taxon>
    </lineage>
</organism>
<sequence length="115" mass="12743">MGLYLLNISVDTADPYPDYIPEDLSFNDQESIVEILLEQVLGYENAIAEYDDHDSSGHSKGKTAKLDLKAQWFAPGLATLPGQQGAARSCPRDERLPNSRFREAISPPPRPLICL</sequence>
<dbReference type="Proteomes" id="UP000321580">
    <property type="component" value="Unassembled WGS sequence"/>
</dbReference>
<proteinExistence type="predicted"/>
<name>A0A5C6S495_9BACT</name>
<dbReference type="RefSeq" id="WP_147165951.1">
    <property type="nucleotide sequence ID" value="NZ_VOOR01000004.1"/>
</dbReference>
<gene>
    <name evidence="2" type="ORF">FRY97_03050</name>
</gene>
<feature type="compositionally biased region" description="Basic and acidic residues" evidence="1">
    <location>
        <begin position="90"/>
        <end position="103"/>
    </location>
</feature>
<evidence type="ECO:0000256" key="1">
    <source>
        <dbReference type="SAM" id="MobiDB-lite"/>
    </source>
</evidence>
<accession>A0A5C6S495</accession>
<reference evidence="2 3" key="1">
    <citation type="submission" date="2019-08" db="EMBL/GenBank/DDBJ databases">
        <title>Genome of Phaeodactylibacter luteus.</title>
        <authorList>
            <person name="Bowman J.P."/>
        </authorList>
    </citation>
    <scope>NUCLEOTIDE SEQUENCE [LARGE SCALE GENOMIC DNA]</scope>
    <source>
        <strain evidence="2 3">KCTC 42180</strain>
    </source>
</reference>
<evidence type="ECO:0000313" key="2">
    <source>
        <dbReference type="EMBL" id="TXB68372.1"/>
    </source>
</evidence>
<keyword evidence="3" id="KW-1185">Reference proteome</keyword>
<dbReference type="AlphaFoldDB" id="A0A5C6S495"/>
<evidence type="ECO:0000313" key="3">
    <source>
        <dbReference type="Proteomes" id="UP000321580"/>
    </source>
</evidence>
<dbReference type="OrthoDB" id="827641at2"/>
<feature type="region of interest" description="Disordered" evidence="1">
    <location>
        <begin position="82"/>
        <end position="115"/>
    </location>
</feature>
<feature type="compositionally biased region" description="Pro residues" evidence="1">
    <location>
        <begin position="106"/>
        <end position="115"/>
    </location>
</feature>
<comment type="caution">
    <text evidence="2">The sequence shown here is derived from an EMBL/GenBank/DDBJ whole genome shotgun (WGS) entry which is preliminary data.</text>
</comment>
<dbReference type="EMBL" id="VOOR01000004">
    <property type="protein sequence ID" value="TXB68372.1"/>
    <property type="molecule type" value="Genomic_DNA"/>
</dbReference>